<dbReference type="Gene3D" id="3.30.70.270">
    <property type="match status" value="1"/>
</dbReference>
<organism evidence="6 7">
    <name type="scientific">Parathalassolituus penaei</name>
    <dbReference type="NCBI Taxonomy" id="2997323"/>
    <lineage>
        <taxon>Bacteria</taxon>
        <taxon>Pseudomonadati</taxon>
        <taxon>Pseudomonadota</taxon>
        <taxon>Gammaproteobacteria</taxon>
        <taxon>Oceanospirillales</taxon>
        <taxon>Oceanospirillaceae</taxon>
        <taxon>Parathalassolituus</taxon>
    </lineage>
</organism>
<comment type="cofactor">
    <cofactor evidence="1">
        <name>Mg(2+)</name>
        <dbReference type="ChEBI" id="CHEBI:18420"/>
    </cofactor>
</comment>
<evidence type="ECO:0000259" key="5">
    <source>
        <dbReference type="PROSITE" id="PS50887"/>
    </source>
</evidence>
<dbReference type="InterPro" id="IPR000700">
    <property type="entry name" value="PAS-assoc_C"/>
</dbReference>
<dbReference type="SMART" id="SM00267">
    <property type="entry name" value="GGDEF"/>
    <property type="match status" value="1"/>
</dbReference>
<proteinExistence type="predicted"/>
<evidence type="ECO:0000256" key="1">
    <source>
        <dbReference type="ARBA" id="ARBA00001946"/>
    </source>
</evidence>
<feature type="domain" description="PAC" evidence="3">
    <location>
        <begin position="93"/>
        <end position="145"/>
    </location>
</feature>
<dbReference type="SUPFAM" id="SSF141868">
    <property type="entry name" value="EAL domain-like"/>
    <property type="match status" value="1"/>
</dbReference>
<dbReference type="NCBIfam" id="TIGR00229">
    <property type="entry name" value="sensory_box"/>
    <property type="match status" value="2"/>
</dbReference>
<dbReference type="InterPro" id="IPR029787">
    <property type="entry name" value="Nucleotide_cyclase"/>
</dbReference>
<dbReference type="PROSITE" id="PS50112">
    <property type="entry name" value="PAS"/>
    <property type="match status" value="1"/>
</dbReference>
<dbReference type="InterPro" id="IPR001633">
    <property type="entry name" value="EAL_dom"/>
</dbReference>
<dbReference type="SUPFAM" id="SSF55785">
    <property type="entry name" value="PYP-like sensor domain (PAS domain)"/>
    <property type="match status" value="2"/>
</dbReference>
<evidence type="ECO:0000259" key="4">
    <source>
        <dbReference type="PROSITE" id="PS50883"/>
    </source>
</evidence>
<dbReference type="PROSITE" id="PS50887">
    <property type="entry name" value="GGDEF"/>
    <property type="match status" value="1"/>
</dbReference>
<sequence>MEETIISIPMLAGNNSHTHNSVLLESLLLYLPGMIWMKDPKGVYLACNPLFEAFFGAREADILGHTDYDFVDQKQADFFRWHDIKAMNAGKPMINEEWITLCNGTRVLLETTKTAVHSPDGQLLGVLGIGHDITQRHQTEKALRDSSERYQAILTSSLDGIWVVDRTGKLIDINDAYCQQSGYSREELLNQSLLFLDPNETAESVANRTARIISNGGDIFETTHRRKDGSEWPVEVSVSYSGLDTGQFFVFLRDISERKKTEQQIQYMAYNDVLTNLPNRIVLEDRLRQEIAHHKRNGKRIAVLFLDLDGFKRINDIHGHDIGDQLLIAMAARMRVTVRAADTIARLGGDEFVAILPDLDNNDDYLPILDRLLEAIAEPMQVADLQLQLTASIGITFYPQQDEVDGDQLMRQADQAMYQAKLAGKNRYHLFDTQLERLLRHRHRDLYELRRACANGELTLYYQPKINMRTSQMTGAEALLRWHHPERGLLTPGEFLPAMEGQNFLIELGEWTVRQTLREISAWQMQGLHIQVSVNIAGLHLQRTDFLPRLLQILDEFPSVPPHLLELEILETSALENVTHVTDVIAECRKLGISFALDDFGTGYSSLTYLKRLPTQVLKIDRSFVEEMLDDPENLSILDGVIKLASALNRDIVAEGVESVTQGEILLLLGCEQAQGFAIAKPMPAEAIPQWLYSRKIEPLWYNRRPLRAECRCLLFAMAHWRSWRKRLRQCQYNPQLATQWLRQIYRIPGLPETLDNISVADLGRIRQQHTGLCQLTRHVLEQIRDNDDSRLQRNLAMFDVECDQLLDRLEGLLP</sequence>
<dbReference type="SUPFAM" id="SSF55073">
    <property type="entry name" value="Nucleotide cyclase"/>
    <property type="match status" value="1"/>
</dbReference>
<dbReference type="SMART" id="SM00052">
    <property type="entry name" value="EAL"/>
    <property type="match status" value="1"/>
</dbReference>
<dbReference type="InterPro" id="IPR000160">
    <property type="entry name" value="GGDEF_dom"/>
</dbReference>
<keyword evidence="7" id="KW-1185">Reference proteome</keyword>
<dbReference type="InterPro" id="IPR035965">
    <property type="entry name" value="PAS-like_dom_sf"/>
</dbReference>
<evidence type="ECO:0000313" key="6">
    <source>
        <dbReference type="EMBL" id="MCY0964360.1"/>
    </source>
</evidence>
<name>A0A9X3ECY9_9GAMM</name>
<dbReference type="CDD" id="cd01949">
    <property type="entry name" value="GGDEF"/>
    <property type="match status" value="1"/>
</dbReference>
<dbReference type="PROSITE" id="PS50113">
    <property type="entry name" value="PAC"/>
    <property type="match status" value="1"/>
</dbReference>
<feature type="domain" description="GGDEF" evidence="5">
    <location>
        <begin position="299"/>
        <end position="433"/>
    </location>
</feature>
<dbReference type="InterPro" id="IPR035919">
    <property type="entry name" value="EAL_sf"/>
</dbReference>
<dbReference type="EMBL" id="JAPNOA010000016">
    <property type="protein sequence ID" value="MCY0964360.1"/>
    <property type="molecule type" value="Genomic_DNA"/>
</dbReference>
<feature type="domain" description="PAS" evidence="2">
    <location>
        <begin position="146"/>
        <end position="216"/>
    </location>
</feature>
<dbReference type="GO" id="GO:0003824">
    <property type="term" value="F:catalytic activity"/>
    <property type="evidence" value="ECO:0007669"/>
    <property type="project" value="UniProtKB-ARBA"/>
</dbReference>
<dbReference type="InterPro" id="IPR043128">
    <property type="entry name" value="Rev_trsase/Diguanyl_cyclase"/>
</dbReference>
<dbReference type="Pfam" id="PF08448">
    <property type="entry name" value="PAS_4"/>
    <property type="match status" value="1"/>
</dbReference>
<dbReference type="InterPro" id="IPR013656">
    <property type="entry name" value="PAS_4"/>
</dbReference>
<dbReference type="InterPro" id="IPR052155">
    <property type="entry name" value="Biofilm_reg_signaling"/>
</dbReference>
<gene>
    <name evidence="6" type="ORF">OUO13_04110</name>
</gene>
<comment type="caution">
    <text evidence="6">The sequence shown here is derived from an EMBL/GenBank/DDBJ whole genome shotgun (WGS) entry which is preliminary data.</text>
</comment>
<evidence type="ECO:0000313" key="7">
    <source>
        <dbReference type="Proteomes" id="UP001150830"/>
    </source>
</evidence>
<accession>A0A9X3ECY9</accession>
<dbReference type="NCBIfam" id="TIGR00254">
    <property type="entry name" value="GGDEF"/>
    <property type="match status" value="1"/>
</dbReference>
<dbReference type="Gene3D" id="3.30.450.20">
    <property type="entry name" value="PAS domain"/>
    <property type="match status" value="2"/>
</dbReference>
<dbReference type="InterPro" id="IPR013767">
    <property type="entry name" value="PAS_fold"/>
</dbReference>
<dbReference type="Pfam" id="PF00990">
    <property type="entry name" value="GGDEF"/>
    <property type="match status" value="1"/>
</dbReference>
<protein>
    <submittedName>
        <fullName evidence="6">EAL domain-containing protein</fullName>
    </submittedName>
</protein>
<dbReference type="InterPro" id="IPR000014">
    <property type="entry name" value="PAS"/>
</dbReference>
<dbReference type="AlphaFoldDB" id="A0A9X3ECY9"/>
<dbReference type="GO" id="GO:0006355">
    <property type="term" value="P:regulation of DNA-templated transcription"/>
    <property type="evidence" value="ECO:0007669"/>
    <property type="project" value="InterPro"/>
</dbReference>
<dbReference type="FunFam" id="3.30.70.270:FF:000001">
    <property type="entry name" value="Diguanylate cyclase domain protein"/>
    <property type="match status" value="1"/>
</dbReference>
<dbReference type="PANTHER" id="PTHR44757:SF2">
    <property type="entry name" value="BIOFILM ARCHITECTURE MAINTENANCE PROTEIN MBAA"/>
    <property type="match status" value="1"/>
</dbReference>
<dbReference type="PROSITE" id="PS50883">
    <property type="entry name" value="EAL"/>
    <property type="match status" value="1"/>
</dbReference>
<dbReference type="Gene3D" id="3.20.20.450">
    <property type="entry name" value="EAL domain"/>
    <property type="match status" value="1"/>
</dbReference>
<dbReference type="PANTHER" id="PTHR44757">
    <property type="entry name" value="DIGUANYLATE CYCLASE DGCP"/>
    <property type="match status" value="1"/>
</dbReference>
<dbReference type="CDD" id="cd00130">
    <property type="entry name" value="PAS"/>
    <property type="match status" value="2"/>
</dbReference>
<dbReference type="Proteomes" id="UP001150830">
    <property type="component" value="Unassembled WGS sequence"/>
</dbReference>
<dbReference type="Pfam" id="PF00563">
    <property type="entry name" value="EAL"/>
    <property type="match status" value="1"/>
</dbReference>
<dbReference type="Pfam" id="PF00989">
    <property type="entry name" value="PAS"/>
    <property type="match status" value="1"/>
</dbReference>
<evidence type="ECO:0000259" key="3">
    <source>
        <dbReference type="PROSITE" id="PS50113"/>
    </source>
</evidence>
<dbReference type="CDD" id="cd01948">
    <property type="entry name" value="EAL"/>
    <property type="match status" value="1"/>
</dbReference>
<reference evidence="6" key="1">
    <citation type="submission" date="2022-11" db="EMBL/GenBank/DDBJ databases">
        <title>Parathalassolutuus dongxingensis gen. nov., sp. nov., a novel member of family Oceanospirillaceae isolated from a coastal shrimp pond in Guangxi, China.</title>
        <authorList>
            <person name="Chen H."/>
        </authorList>
    </citation>
    <scope>NUCLEOTIDE SEQUENCE</scope>
    <source>
        <strain evidence="6">G-43</strain>
    </source>
</reference>
<dbReference type="RefSeq" id="WP_283172577.1">
    <property type="nucleotide sequence ID" value="NZ_JAPNOA010000016.1"/>
</dbReference>
<dbReference type="SMART" id="SM00091">
    <property type="entry name" value="PAS"/>
    <property type="match status" value="2"/>
</dbReference>
<evidence type="ECO:0000259" key="2">
    <source>
        <dbReference type="PROSITE" id="PS50112"/>
    </source>
</evidence>
<feature type="domain" description="EAL" evidence="4">
    <location>
        <begin position="442"/>
        <end position="696"/>
    </location>
</feature>